<dbReference type="RefSeq" id="WP_038279174.1">
    <property type="nucleotide sequence ID" value="NZ_AP018933.1"/>
</dbReference>
<evidence type="ECO:0000313" key="10">
    <source>
        <dbReference type="EMBL" id="BBG30834.1"/>
    </source>
</evidence>
<evidence type="ECO:0000256" key="4">
    <source>
        <dbReference type="ARBA" id="ARBA00022475"/>
    </source>
</evidence>
<dbReference type="KEGG" id="zpl:ZBT109_2090"/>
<gene>
    <name evidence="10" type="ORF">ZBT109_2090</name>
</gene>
<protein>
    <submittedName>
        <fullName evidence="10">Multisubunit Na+/H+ antiporter, MnhF subunit</fullName>
    </submittedName>
</protein>
<dbReference type="STRING" id="1123510.GCA_000620025_00802"/>
<keyword evidence="11" id="KW-1185">Reference proteome</keyword>
<evidence type="ECO:0000256" key="1">
    <source>
        <dbReference type="ARBA" id="ARBA00004651"/>
    </source>
</evidence>
<comment type="subcellular location">
    <subcellularLocation>
        <location evidence="1 8">Cell membrane</location>
        <topology evidence="1 8">Multi-pass membrane protein</topology>
    </subcellularLocation>
</comment>
<dbReference type="GO" id="GO:0005886">
    <property type="term" value="C:plasma membrane"/>
    <property type="evidence" value="ECO:0007669"/>
    <property type="project" value="UniProtKB-SubCell"/>
</dbReference>
<keyword evidence="3 8" id="KW-0813">Transport</keyword>
<evidence type="ECO:0000256" key="2">
    <source>
        <dbReference type="ARBA" id="ARBA00009212"/>
    </source>
</evidence>
<dbReference type="InterPro" id="IPR007208">
    <property type="entry name" value="MrpF/PhaF-like"/>
</dbReference>
<evidence type="ECO:0000256" key="5">
    <source>
        <dbReference type="ARBA" id="ARBA00022692"/>
    </source>
</evidence>
<keyword evidence="8" id="KW-0406">Ion transport</keyword>
<proteinExistence type="inferred from homology"/>
<dbReference type="Pfam" id="PF04066">
    <property type="entry name" value="MrpF_PhaF"/>
    <property type="match status" value="1"/>
</dbReference>
<reference evidence="10 11" key="1">
    <citation type="submission" date="2018-09" db="EMBL/GenBank/DDBJ databases">
        <title>Zymobacter palmae IAM14233 (=T109) whole genome analysis.</title>
        <authorList>
            <person name="Yanase H."/>
        </authorList>
    </citation>
    <scope>NUCLEOTIDE SEQUENCE [LARGE SCALE GENOMIC DNA]</scope>
    <source>
        <strain evidence="10 11">IAM14233</strain>
    </source>
</reference>
<feature type="transmembrane region" description="Helical" evidence="9">
    <location>
        <begin position="70"/>
        <end position="90"/>
    </location>
</feature>
<dbReference type="OrthoDB" id="9800226at2"/>
<dbReference type="PANTHER" id="PTHR34702">
    <property type="entry name" value="NA(+)/H(+) ANTIPORTER SUBUNIT F1"/>
    <property type="match status" value="1"/>
</dbReference>
<keyword evidence="8" id="KW-0050">Antiport</keyword>
<evidence type="ECO:0000313" key="11">
    <source>
        <dbReference type="Proteomes" id="UP000267342"/>
    </source>
</evidence>
<dbReference type="EMBL" id="AP018933">
    <property type="protein sequence ID" value="BBG30834.1"/>
    <property type="molecule type" value="Genomic_DNA"/>
</dbReference>
<sequence length="96" mass="10551">MLTHTTLFLNVCLWIGAAFYLLACLLNGYRVLIGPSLPDRIAALDTLSINAIGLIILLCIALQTRLYMDVAILLAMFGFISTAAICKYVLRGFIIE</sequence>
<dbReference type="Proteomes" id="UP000267342">
    <property type="component" value="Chromosome"/>
</dbReference>
<organism evidence="10 11">
    <name type="scientific">Zymobacter palmae</name>
    <dbReference type="NCBI Taxonomy" id="33074"/>
    <lineage>
        <taxon>Bacteria</taxon>
        <taxon>Pseudomonadati</taxon>
        <taxon>Pseudomonadota</taxon>
        <taxon>Gammaproteobacteria</taxon>
        <taxon>Oceanospirillales</taxon>
        <taxon>Halomonadaceae</taxon>
        <taxon>Zymobacter group</taxon>
        <taxon>Zymobacter</taxon>
    </lineage>
</organism>
<dbReference type="GO" id="GO:0015385">
    <property type="term" value="F:sodium:proton antiporter activity"/>
    <property type="evidence" value="ECO:0007669"/>
    <property type="project" value="TreeGrafter"/>
</dbReference>
<keyword evidence="7 8" id="KW-0472">Membrane</keyword>
<comment type="similarity">
    <text evidence="2 8">Belongs to the CPA3 antiporters (TC 2.A.63) subunit F family.</text>
</comment>
<evidence type="ECO:0000256" key="7">
    <source>
        <dbReference type="ARBA" id="ARBA00023136"/>
    </source>
</evidence>
<keyword evidence="6 9" id="KW-1133">Transmembrane helix</keyword>
<feature type="transmembrane region" description="Helical" evidence="9">
    <location>
        <begin position="41"/>
        <end position="64"/>
    </location>
</feature>
<dbReference type="AlphaFoldDB" id="A0A348HGT2"/>
<evidence type="ECO:0000256" key="8">
    <source>
        <dbReference type="PIRNR" id="PIRNR028784"/>
    </source>
</evidence>
<dbReference type="PANTHER" id="PTHR34702:SF1">
    <property type="entry name" value="NA(+)_H(+) ANTIPORTER SUBUNIT F"/>
    <property type="match status" value="1"/>
</dbReference>
<keyword evidence="5 9" id="KW-0812">Transmembrane</keyword>
<keyword evidence="4 8" id="KW-1003">Cell membrane</keyword>
<evidence type="ECO:0000256" key="6">
    <source>
        <dbReference type="ARBA" id="ARBA00022989"/>
    </source>
</evidence>
<evidence type="ECO:0000256" key="3">
    <source>
        <dbReference type="ARBA" id="ARBA00022448"/>
    </source>
</evidence>
<dbReference type="PIRSF" id="PIRSF028784">
    <property type="entry name" value="MrpF"/>
    <property type="match status" value="1"/>
</dbReference>
<accession>A0A348HGT2</accession>
<name>A0A348HGT2_9GAMM</name>
<evidence type="ECO:0000256" key="9">
    <source>
        <dbReference type="SAM" id="Phobius"/>
    </source>
</evidence>
<feature type="transmembrane region" description="Helical" evidence="9">
    <location>
        <begin position="6"/>
        <end position="29"/>
    </location>
</feature>